<dbReference type="InterPro" id="IPR013154">
    <property type="entry name" value="ADH-like_N"/>
</dbReference>
<dbReference type="RefSeq" id="WP_097651168.1">
    <property type="nucleotide sequence ID" value="NZ_LYXE01000050.1"/>
</dbReference>
<evidence type="ECO:0000256" key="1">
    <source>
        <dbReference type="SAM" id="Phobius"/>
    </source>
</evidence>
<dbReference type="NCBIfam" id="TIGR02823">
    <property type="entry name" value="oxido_YhdH"/>
    <property type="match status" value="1"/>
</dbReference>
<dbReference type="Gene3D" id="3.40.50.720">
    <property type="entry name" value="NAD(P)-binding Rossmann-like Domain"/>
    <property type="match status" value="1"/>
</dbReference>
<dbReference type="Pfam" id="PF00107">
    <property type="entry name" value="ADH_zinc_N"/>
    <property type="match status" value="1"/>
</dbReference>
<dbReference type="InterPro" id="IPR036291">
    <property type="entry name" value="NAD(P)-bd_dom_sf"/>
</dbReference>
<comment type="caution">
    <text evidence="3">The sequence shown here is derived from an EMBL/GenBank/DDBJ whole genome shotgun (WGS) entry which is preliminary data.</text>
</comment>
<dbReference type="SUPFAM" id="SSF51735">
    <property type="entry name" value="NAD(P)-binding Rossmann-fold domains"/>
    <property type="match status" value="1"/>
</dbReference>
<dbReference type="Pfam" id="PF08240">
    <property type="entry name" value="ADH_N"/>
    <property type="match status" value="1"/>
</dbReference>
<dbReference type="AlphaFoldDB" id="A0A2H3KPL1"/>
<feature type="transmembrane region" description="Helical" evidence="1">
    <location>
        <begin position="155"/>
        <end position="177"/>
    </location>
</feature>
<dbReference type="PANTHER" id="PTHR43677:SF1">
    <property type="entry name" value="ACRYLYL-COA REDUCTASE ACUI-RELATED"/>
    <property type="match status" value="1"/>
</dbReference>
<dbReference type="PANTHER" id="PTHR43677">
    <property type="entry name" value="SHORT-CHAIN DEHYDROGENASE/REDUCTASE"/>
    <property type="match status" value="1"/>
</dbReference>
<protein>
    <submittedName>
        <fullName evidence="3">Acryloyl-CoA reductase</fullName>
    </submittedName>
</protein>
<dbReference type="InterPro" id="IPR051397">
    <property type="entry name" value="Zn-ADH-like_protein"/>
</dbReference>
<dbReference type="Proteomes" id="UP000220922">
    <property type="component" value="Unassembled WGS sequence"/>
</dbReference>
<dbReference type="SUPFAM" id="SSF50129">
    <property type="entry name" value="GroES-like"/>
    <property type="match status" value="1"/>
</dbReference>
<dbReference type="InterPro" id="IPR011032">
    <property type="entry name" value="GroES-like_sf"/>
</dbReference>
<feature type="domain" description="Enoyl reductase (ER)" evidence="2">
    <location>
        <begin position="16"/>
        <end position="327"/>
    </location>
</feature>
<dbReference type="CDD" id="cd08288">
    <property type="entry name" value="MDR_yhdh"/>
    <property type="match status" value="1"/>
</dbReference>
<dbReference type="EMBL" id="LYXE01000050">
    <property type="protein sequence ID" value="PDW00211.1"/>
    <property type="molecule type" value="Genomic_DNA"/>
</dbReference>
<dbReference type="InterPro" id="IPR013149">
    <property type="entry name" value="ADH-like_C"/>
</dbReference>
<dbReference type="OrthoDB" id="9782155at2"/>
<dbReference type="InterPro" id="IPR014188">
    <property type="entry name" value="Acrylyl-CoA_reductase_AcuI"/>
</dbReference>
<sequence length="331" mass="35013">MSNESFRALVVEEDAGTRRVELRDMQVADLPPGEVLVKVAYSTLNYKDGLAVTGKGKILRVNPMAPGIDFAGTVVESQSPAYKPGDEVVLTGWGVGERHWGGFSQFNRVKAGWLVPLPKGLTLQQAMAIGTAGFTAMLCVLALERHGLTNDGREVVVTGAAGGVGSVAVALLARAGYKVVASTGRPEEADYLRDLGAADILDRSFFTNPGRPLESERWAGAVDTVGGPTLGGIFRTVASHGVVAACGNAGGVEFTSSVFPFILRSVKLVGVESVMVPLPERLAAWERLARDLPTDVLDRMTSVIPLAAVPEYSETITQAQVRGRIVVDVQA</sequence>
<keyword evidence="1" id="KW-0812">Transmembrane</keyword>
<gene>
    <name evidence="3" type="ORF">A9Q02_10335</name>
</gene>
<dbReference type="SMART" id="SM00829">
    <property type="entry name" value="PKS_ER"/>
    <property type="match status" value="1"/>
</dbReference>
<evidence type="ECO:0000313" key="4">
    <source>
        <dbReference type="Proteomes" id="UP000220922"/>
    </source>
</evidence>
<dbReference type="Gene3D" id="3.90.180.10">
    <property type="entry name" value="Medium-chain alcohol dehydrogenases, catalytic domain"/>
    <property type="match status" value="1"/>
</dbReference>
<dbReference type="GO" id="GO:0043957">
    <property type="term" value="F:acryloyl-CoA reductase (NADPH) activity"/>
    <property type="evidence" value="ECO:0007669"/>
    <property type="project" value="TreeGrafter"/>
</dbReference>
<dbReference type="InterPro" id="IPR020843">
    <property type="entry name" value="ER"/>
</dbReference>
<accession>A0A2H3KPL1</accession>
<feature type="transmembrane region" description="Helical" evidence="1">
    <location>
        <begin position="123"/>
        <end position="143"/>
    </location>
</feature>
<evidence type="ECO:0000259" key="2">
    <source>
        <dbReference type="SMART" id="SM00829"/>
    </source>
</evidence>
<keyword evidence="4" id="KW-1185">Reference proteome</keyword>
<organism evidence="3 4">
    <name type="scientific">Candidatus Chloroploca asiatica</name>
    <dbReference type="NCBI Taxonomy" id="1506545"/>
    <lineage>
        <taxon>Bacteria</taxon>
        <taxon>Bacillati</taxon>
        <taxon>Chloroflexota</taxon>
        <taxon>Chloroflexia</taxon>
        <taxon>Chloroflexales</taxon>
        <taxon>Chloroflexineae</taxon>
        <taxon>Oscillochloridaceae</taxon>
        <taxon>Candidatus Chloroploca</taxon>
    </lineage>
</organism>
<name>A0A2H3KPL1_9CHLR</name>
<evidence type="ECO:0000313" key="3">
    <source>
        <dbReference type="EMBL" id="PDW00211.1"/>
    </source>
</evidence>
<proteinExistence type="predicted"/>
<keyword evidence="1" id="KW-1133">Transmembrane helix</keyword>
<reference evidence="3 4" key="1">
    <citation type="submission" date="2016-05" db="EMBL/GenBank/DDBJ databases">
        <authorList>
            <person name="Lavstsen T."/>
            <person name="Jespersen J.S."/>
        </authorList>
    </citation>
    <scope>NUCLEOTIDE SEQUENCE [LARGE SCALE GENOMIC DNA]</scope>
    <source>
        <strain evidence="3 4">B7-9</strain>
    </source>
</reference>
<keyword evidence="1" id="KW-0472">Membrane</keyword>